<evidence type="ECO:0000256" key="2">
    <source>
        <dbReference type="ARBA" id="ARBA00022741"/>
    </source>
</evidence>
<evidence type="ECO:0000256" key="4">
    <source>
        <dbReference type="RuleBase" id="RU003651"/>
    </source>
</evidence>
<dbReference type="FunFam" id="3.40.50.300:FF:001439">
    <property type="entry name" value="Cell division control protein 48 homolog B"/>
    <property type="match status" value="1"/>
</dbReference>
<dbReference type="Gene3D" id="1.10.8.60">
    <property type="match status" value="2"/>
</dbReference>
<dbReference type="CDD" id="cd19511">
    <property type="entry name" value="RecA-like_CDC48_r2-like"/>
    <property type="match status" value="1"/>
</dbReference>
<proteinExistence type="inferred from homology"/>
<dbReference type="Gene3D" id="3.40.50.300">
    <property type="entry name" value="P-loop containing nucleotide triphosphate hydrolases"/>
    <property type="match status" value="2"/>
</dbReference>
<reference evidence="7" key="1">
    <citation type="journal article" date="2020" name="Nat. Commun.">
        <title>Genome sequence of the cluster root forming white lupin.</title>
        <authorList>
            <person name="Hufnagel B."/>
            <person name="Marques A."/>
            <person name="Soriano A."/>
            <person name="Marques L."/>
            <person name="Divol F."/>
            <person name="Doumas P."/>
            <person name="Sallet E."/>
            <person name="Mancinotti D."/>
            <person name="Carrere S."/>
            <person name="Marande W."/>
            <person name="Arribat S."/>
            <person name="Keller J."/>
            <person name="Huneau C."/>
            <person name="Blein T."/>
            <person name="Aime D."/>
            <person name="Laguerre M."/>
            <person name="Taylor J."/>
            <person name="Schubert V."/>
            <person name="Nelson M."/>
            <person name="Geu-Flores F."/>
            <person name="Crespi M."/>
            <person name="Gallardo-Guerrero K."/>
            <person name="Delaux P.-M."/>
            <person name="Salse J."/>
            <person name="Berges H."/>
            <person name="Guyot R."/>
            <person name="Gouzy J."/>
            <person name="Peret B."/>
        </authorList>
    </citation>
    <scope>NUCLEOTIDE SEQUENCE [LARGE SCALE GENOMIC DNA]</scope>
    <source>
        <strain evidence="7">cv. Amiga</strain>
    </source>
</reference>
<dbReference type="CDD" id="cd19503">
    <property type="entry name" value="RecA-like_CDC48_NLV2_r1-like"/>
    <property type="match status" value="1"/>
</dbReference>
<evidence type="ECO:0000259" key="5">
    <source>
        <dbReference type="SMART" id="SM00382"/>
    </source>
</evidence>
<dbReference type="SMART" id="SM00382">
    <property type="entry name" value="AAA"/>
    <property type="match status" value="2"/>
</dbReference>
<gene>
    <name evidence="6" type="ORF">Lalb_Chr17g0341241</name>
</gene>
<keyword evidence="3 4" id="KW-0067">ATP-binding</keyword>
<keyword evidence="6" id="KW-0378">Hydrolase</keyword>
<dbReference type="InterPro" id="IPR003960">
    <property type="entry name" value="ATPase_AAA_CS"/>
</dbReference>
<dbReference type="GO" id="GO:0016887">
    <property type="term" value="F:ATP hydrolysis activity"/>
    <property type="evidence" value="ECO:0007669"/>
    <property type="project" value="InterPro"/>
</dbReference>
<dbReference type="EMBL" id="WOCE01000017">
    <property type="protein sequence ID" value="KAE9595669.1"/>
    <property type="molecule type" value="Genomic_DNA"/>
</dbReference>
<sequence length="617" mass="67582">MKFPTLSLTDSFSTMVENNNQWKAEEAIGGNTEALEALRELIIFPLHYSRQAQKLGLKWPRGLLLYGPPGTGKTSLVRAVVRECGAHLTIISPHSVHRAQAGESERILREAFSDASSHVALGKSSVIFIDELDALCPRRDSKREQDVRVASQLFTLMDSNKPTSSTPGVVVVASTNRVDAIDPALRRSGRFDAEIEVTVPNEEERFQILKLYTKKIPLDLSVDLKIVAASCNGYVGADLEALCREATMFAVKRSSSNTKKDTNNFSLTMEDWKNARSAVGPSITRGVTVEIPKVTWADIGGLQELKKKLQQAVEWPIKHSAAFSRFGISPVRGILLHGPPGCSKTTLAKAAAHAAQASFFSLSGAELYSMYVGEGEALLRNTFQRARLAAPSIIFFDEADVVASKRGDSSSNSATVGERLLSTLLTEIDGLEEAKGILVLAATNRPYAIDAALMRPGRFDLVLYVPPPDLESRYEILCVHTRKMKTASDVDLRRLAEATELFTGAELEGLCREAGIVALREDISATFVYNHHFQIVKNSLKPALTEAEIESYSSFMKTSSQALPKHFESGSKPVRNKSRRFLPISLVKISIVSCVLLAAAKYYNLHGDQTVLGLVMT</sequence>
<evidence type="ECO:0000313" key="6">
    <source>
        <dbReference type="EMBL" id="KAE9595669.1"/>
    </source>
</evidence>
<comment type="caution">
    <text evidence="6">The sequence shown here is derived from an EMBL/GenBank/DDBJ whole genome shotgun (WGS) entry which is preliminary data.</text>
</comment>
<organism evidence="6 7">
    <name type="scientific">Lupinus albus</name>
    <name type="common">White lupine</name>
    <name type="synonym">Lupinus termis</name>
    <dbReference type="NCBI Taxonomy" id="3870"/>
    <lineage>
        <taxon>Eukaryota</taxon>
        <taxon>Viridiplantae</taxon>
        <taxon>Streptophyta</taxon>
        <taxon>Embryophyta</taxon>
        <taxon>Tracheophyta</taxon>
        <taxon>Spermatophyta</taxon>
        <taxon>Magnoliopsida</taxon>
        <taxon>eudicotyledons</taxon>
        <taxon>Gunneridae</taxon>
        <taxon>Pentapetalae</taxon>
        <taxon>rosids</taxon>
        <taxon>fabids</taxon>
        <taxon>Fabales</taxon>
        <taxon>Fabaceae</taxon>
        <taxon>Papilionoideae</taxon>
        <taxon>50 kb inversion clade</taxon>
        <taxon>genistoids sensu lato</taxon>
        <taxon>core genistoids</taxon>
        <taxon>Genisteae</taxon>
        <taxon>Lupinus</taxon>
    </lineage>
</organism>
<feature type="domain" description="AAA+ ATPase" evidence="5">
    <location>
        <begin position="59"/>
        <end position="201"/>
    </location>
</feature>
<evidence type="ECO:0000256" key="1">
    <source>
        <dbReference type="ARBA" id="ARBA00006914"/>
    </source>
</evidence>
<dbReference type="OrthoDB" id="5421at2759"/>
<keyword evidence="7" id="KW-1185">Reference proteome</keyword>
<evidence type="ECO:0000256" key="3">
    <source>
        <dbReference type="ARBA" id="ARBA00022840"/>
    </source>
</evidence>
<dbReference type="SUPFAM" id="SSF52540">
    <property type="entry name" value="P-loop containing nucleoside triphosphate hydrolases"/>
    <property type="match status" value="2"/>
</dbReference>
<dbReference type="FunFam" id="3.40.50.300:FF:001107">
    <property type="entry name" value="Cell division control protein 48-B-like protein"/>
    <property type="match status" value="1"/>
</dbReference>
<dbReference type="PANTHER" id="PTHR23077:SF117">
    <property type="entry name" value="AAA+ ATPASE DOMAIN-CONTAINING PROTEIN"/>
    <property type="match status" value="1"/>
</dbReference>
<accession>A0A6A4P7F7</accession>
<dbReference type="GO" id="GO:0005524">
    <property type="term" value="F:ATP binding"/>
    <property type="evidence" value="ECO:0007669"/>
    <property type="project" value="UniProtKB-KW"/>
</dbReference>
<protein>
    <submittedName>
        <fullName evidence="6">Putative ATPase, AAA-type, core, P-loop containing nucleoside triphosphate hydrolase</fullName>
    </submittedName>
</protein>
<dbReference type="Pfam" id="PF17862">
    <property type="entry name" value="AAA_lid_3"/>
    <property type="match status" value="2"/>
</dbReference>
<dbReference type="InterPro" id="IPR003593">
    <property type="entry name" value="AAA+_ATPase"/>
</dbReference>
<dbReference type="PROSITE" id="PS00674">
    <property type="entry name" value="AAA"/>
    <property type="match status" value="1"/>
</dbReference>
<dbReference type="PANTHER" id="PTHR23077">
    <property type="entry name" value="AAA-FAMILY ATPASE"/>
    <property type="match status" value="1"/>
</dbReference>
<feature type="domain" description="AAA+ ATPase" evidence="5">
    <location>
        <begin position="330"/>
        <end position="469"/>
    </location>
</feature>
<dbReference type="AlphaFoldDB" id="A0A6A4P7F7"/>
<dbReference type="Proteomes" id="UP000447434">
    <property type="component" value="Chromosome 17"/>
</dbReference>
<comment type="similarity">
    <text evidence="1 4">Belongs to the AAA ATPase family.</text>
</comment>
<dbReference type="InterPro" id="IPR050168">
    <property type="entry name" value="AAA_ATPase_domain"/>
</dbReference>
<dbReference type="Pfam" id="PF00004">
    <property type="entry name" value="AAA"/>
    <property type="match status" value="2"/>
</dbReference>
<dbReference type="FunFam" id="1.10.8.60:FF:000038">
    <property type="entry name" value="spermatogenesis-associated protein 5-like protein 1"/>
    <property type="match status" value="1"/>
</dbReference>
<evidence type="ECO:0000313" key="7">
    <source>
        <dbReference type="Proteomes" id="UP000447434"/>
    </source>
</evidence>
<dbReference type="InterPro" id="IPR003959">
    <property type="entry name" value="ATPase_AAA_core"/>
</dbReference>
<dbReference type="InterPro" id="IPR027417">
    <property type="entry name" value="P-loop_NTPase"/>
</dbReference>
<dbReference type="InterPro" id="IPR041569">
    <property type="entry name" value="AAA_lid_3"/>
</dbReference>
<dbReference type="PRINTS" id="PR00830">
    <property type="entry name" value="ENDOLAPTASE"/>
</dbReference>
<keyword evidence="2 4" id="KW-0547">Nucleotide-binding</keyword>
<name>A0A6A4P7F7_LUPAL</name>